<dbReference type="AlphaFoldDB" id="A0A8S0WEE6"/>
<reference evidence="2 3" key="1">
    <citation type="submission" date="2020-01" db="EMBL/GenBank/DDBJ databases">
        <authorList>
            <person name="Gupta K D."/>
        </authorList>
    </citation>
    <scope>NUCLEOTIDE SEQUENCE [LARGE SCALE GENOMIC DNA]</scope>
</reference>
<dbReference type="Proteomes" id="UP000467700">
    <property type="component" value="Unassembled WGS sequence"/>
</dbReference>
<proteinExistence type="predicted"/>
<dbReference type="EMBL" id="CACVBS010000057">
    <property type="protein sequence ID" value="CAA7266810.1"/>
    <property type="molecule type" value="Genomic_DNA"/>
</dbReference>
<evidence type="ECO:0000313" key="3">
    <source>
        <dbReference type="Proteomes" id="UP000467700"/>
    </source>
</evidence>
<evidence type="ECO:0000313" key="2">
    <source>
        <dbReference type="EMBL" id="CAA7266810.1"/>
    </source>
</evidence>
<protein>
    <submittedName>
        <fullName evidence="2">Uncharacterized protein</fullName>
    </submittedName>
</protein>
<sequence>MHQLLAVCHCTSMCDGYMNIVTPTSIPTTQQQVQPTLSLASGVHLALTNQSDCSLALNTICCTPTSVPCLPSSCSPVSGSVVGHVIFATHTHTLSLTPSSLPHLTPTPPAATTQTQTPHPTLSRFPPPHTPHLVNTLVTNDGVTWWRHWPIISHVVCPPGHLPLSPFTLSPTVLKPPPTFPARQWCGRRQSLLPALSNEGAHTPINLLSRHT</sequence>
<gene>
    <name evidence="2" type="ORF">AAE3_LOCUS9309</name>
</gene>
<feature type="region of interest" description="Disordered" evidence="1">
    <location>
        <begin position="98"/>
        <end position="128"/>
    </location>
</feature>
<organism evidence="2 3">
    <name type="scientific">Cyclocybe aegerita</name>
    <name type="common">Black poplar mushroom</name>
    <name type="synonym">Agrocybe aegerita</name>
    <dbReference type="NCBI Taxonomy" id="1973307"/>
    <lineage>
        <taxon>Eukaryota</taxon>
        <taxon>Fungi</taxon>
        <taxon>Dikarya</taxon>
        <taxon>Basidiomycota</taxon>
        <taxon>Agaricomycotina</taxon>
        <taxon>Agaricomycetes</taxon>
        <taxon>Agaricomycetidae</taxon>
        <taxon>Agaricales</taxon>
        <taxon>Agaricineae</taxon>
        <taxon>Bolbitiaceae</taxon>
        <taxon>Cyclocybe</taxon>
    </lineage>
</organism>
<feature type="compositionally biased region" description="Low complexity" evidence="1">
    <location>
        <begin position="98"/>
        <end position="123"/>
    </location>
</feature>
<accession>A0A8S0WEE6</accession>
<name>A0A8S0WEE6_CYCAE</name>
<evidence type="ECO:0000256" key="1">
    <source>
        <dbReference type="SAM" id="MobiDB-lite"/>
    </source>
</evidence>
<comment type="caution">
    <text evidence="2">The sequence shown here is derived from an EMBL/GenBank/DDBJ whole genome shotgun (WGS) entry which is preliminary data.</text>
</comment>
<keyword evidence="3" id="KW-1185">Reference proteome</keyword>